<dbReference type="GO" id="GO:0016763">
    <property type="term" value="F:pentosyltransferase activity"/>
    <property type="evidence" value="ECO:0007669"/>
    <property type="project" value="TreeGrafter"/>
</dbReference>
<feature type="transmembrane region" description="Helical" evidence="8">
    <location>
        <begin position="345"/>
        <end position="363"/>
    </location>
</feature>
<organism evidence="10 11">
    <name type="scientific">Candidatus Roizmanbacteria bacterium RIFCSPHIGHO2_02_FULL_38_11</name>
    <dbReference type="NCBI Taxonomy" id="1802039"/>
    <lineage>
        <taxon>Bacteria</taxon>
        <taxon>Candidatus Roizmaniibacteriota</taxon>
    </lineage>
</organism>
<proteinExistence type="predicted"/>
<feature type="transmembrane region" description="Helical" evidence="8">
    <location>
        <begin position="291"/>
        <end position="308"/>
    </location>
</feature>
<dbReference type="PANTHER" id="PTHR33908">
    <property type="entry name" value="MANNOSYLTRANSFERASE YKCB-RELATED"/>
    <property type="match status" value="1"/>
</dbReference>
<accession>A0A1F7H3E0</accession>
<dbReference type="GO" id="GO:0005886">
    <property type="term" value="C:plasma membrane"/>
    <property type="evidence" value="ECO:0007669"/>
    <property type="project" value="UniProtKB-SubCell"/>
</dbReference>
<keyword evidence="4" id="KW-0808">Transferase</keyword>
<evidence type="ECO:0000313" key="10">
    <source>
        <dbReference type="EMBL" id="OGK25396.1"/>
    </source>
</evidence>
<evidence type="ECO:0000256" key="1">
    <source>
        <dbReference type="ARBA" id="ARBA00004651"/>
    </source>
</evidence>
<evidence type="ECO:0000259" key="9">
    <source>
        <dbReference type="Pfam" id="PF13231"/>
    </source>
</evidence>
<evidence type="ECO:0000256" key="6">
    <source>
        <dbReference type="ARBA" id="ARBA00022989"/>
    </source>
</evidence>
<evidence type="ECO:0000256" key="7">
    <source>
        <dbReference type="ARBA" id="ARBA00023136"/>
    </source>
</evidence>
<feature type="transmembrane region" description="Helical" evidence="8">
    <location>
        <begin position="166"/>
        <end position="197"/>
    </location>
</feature>
<feature type="transmembrane region" description="Helical" evidence="8">
    <location>
        <begin position="315"/>
        <end position="333"/>
    </location>
</feature>
<keyword evidence="7 8" id="KW-0472">Membrane</keyword>
<feature type="transmembrane region" description="Helical" evidence="8">
    <location>
        <begin position="209"/>
        <end position="228"/>
    </location>
</feature>
<dbReference type="AlphaFoldDB" id="A0A1F7H3E0"/>
<feature type="transmembrane region" description="Helical" evidence="8">
    <location>
        <begin position="5"/>
        <end position="23"/>
    </location>
</feature>
<evidence type="ECO:0000256" key="4">
    <source>
        <dbReference type="ARBA" id="ARBA00022679"/>
    </source>
</evidence>
<comment type="subcellular location">
    <subcellularLocation>
        <location evidence="1">Cell membrane</location>
        <topology evidence="1">Multi-pass membrane protein</topology>
    </subcellularLocation>
</comment>
<dbReference type="GO" id="GO:0009103">
    <property type="term" value="P:lipopolysaccharide biosynthetic process"/>
    <property type="evidence" value="ECO:0007669"/>
    <property type="project" value="UniProtKB-ARBA"/>
</dbReference>
<sequence>MSKKVYLTGILAILLLSFILRVYDLSNNPPGFFSDEAAIGYNAYKILQTGKDEYGNPFPIFFRSFGDYRLPVPIYANIPFIALFGLSEFGVRFTAVFYGLISILFIILIASEIFGKNTGLLAGMLTGILPWHIHMSRWGAEYIYFPALLSIGLYLFLRSFRKESLLVYAFIFFGLSLYTYYAALIVIPLLVLFSLIVWLVKKQLFSRQVITKSLIIFSLICVPIFFGIKSGILLTRWKSIDNPPKALNESFYQMLITYVNHYSPDFLFLKGDADFKGHFVTRHSVRGFGELYLFQLPLLMIGLITMLMKKKDPRIYLILFLLLIYPTGNAIALEGPFATKSIVGVIPFSIISALGLSKVLDLIMQFNNKAFKMGIAIIIFGYITVSLAGYCQALFKEYPIYSANYWGWQYGPKTIISYLLKERNNYDELYFSGDFNGPDIFLKFYDPEGECNNCKLGGIDDYSPKKKQLFSIRVEALNEAKSKNIMLEFKRIKTIYYPGGSEAFYIGEAQFL</sequence>
<keyword evidence="3" id="KW-0328">Glycosyltransferase</keyword>
<protein>
    <recommendedName>
        <fullName evidence="9">Glycosyltransferase RgtA/B/C/D-like domain-containing protein</fullName>
    </recommendedName>
</protein>
<evidence type="ECO:0000256" key="8">
    <source>
        <dbReference type="SAM" id="Phobius"/>
    </source>
</evidence>
<dbReference type="Proteomes" id="UP000177913">
    <property type="component" value="Unassembled WGS sequence"/>
</dbReference>
<keyword evidence="6 8" id="KW-1133">Transmembrane helix</keyword>
<keyword evidence="5 8" id="KW-0812">Transmembrane</keyword>
<name>A0A1F7H3E0_9BACT</name>
<dbReference type="EMBL" id="MFZO01000011">
    <property type="protein sequence ID" value="OGK25396.1"/>
    <property type="molecule type" value="Genomic_DNA"/>
</dbReference>
<evidence type="ECO:0000256" key="3">
    <source>
        <dbReference type="ARBA" id="ARBA00022676"/>
    </source>
</evidence>
<keyword evidence="2" id="KW-1003">Cell membrane</keyword>
<dbReference type="PANTHER" id="PTHR33908:SF11">
    <property type="entry name" value="MEMBRANE PROTEIN"/>
    <property type="match status" value="1"/>
</dbReference>
<feature type="transmembrane region" description="Helical" evidence="8">
    <location>
        <begin position="93"/>
        <end position="111"/>
    </location>
</feature>
<evidence type="ECO:0000313" key="11">
    <source>
        <dbReference type="Proteomes" id="UP000177913"/>
    </source>
</evidence>
<reference evidence="10 11" key="1">
    <citation type="journal article" date="2016" name="Nat. Commun.">
        <title>Thousands of microbial genomes shed light on interconnected biogeochemical processes in an aquifer system.</title>
        <authorList>
            <person name="Anantharaman K."/>
            <person name="Brown C.T."/>
            <person name="Hug L.A."/>
            <person name="Sharon I."/>
            <person name="Castelle C.J."/>
            <person name="Probst A.J."/>
            <person name="Thomas B.C."/>
            <person name="Singh A."/>
            <person name="Wilkins M.J."/>
            <person name="Karaoz U."/>
            <person name="Brodie E.L."/>
            <person name="Williams K.H."/>
            <person name="Hubbard S.S."/>
            <person name="Banfield J.F."/>
        </authorList>
    </citation>
    <scope>NUCLEOTIDE SEQUENCE [LARGE SCALE GENOMIC DNA]</scope>
</reference>
<comment type="caution">
    <text evidence="10">The sequence shown here is derived from an EMBL/GenBank/DDBJ whole genome shotgun (WGS) entry which is preliminary data.</text>
</comment>
<dbReference type="InterPro" id="IPR050297">
    <property type="entry name" value="LipidA_mod_glycosyltrf_83"/>
</dbReference>
<dbReference type="Pfam" id="PF13231">
    <property type="entry name" value="PMT_2"/>
    <property type="match status" value="1"/>
</dbReference>
<evidence type="ECO:0000256" key="2">
    <source>
        <dbReference type="ARBA" id="ARBA00022475"/>
    </source>
</evidence>
<gene>
    <name evidence="10" type="ORF">A3C25_04690</name>
</gene>
<feature type="transmembrane region" description="Helical" evidence="8">
    <location>
        <begin position="375"/>
        <end position="395"/>
    </location>
</feature>
<dbReference type="InterPro" id="IPR038731">
    <property type="entry name" value="RgtA/B/C-like"/>
</dbReference>
<feature type="transmembrane region" description="Helical" evidence="8">
    <location>
        <begin position="142"/>
        <end position="160"/>
    </location>
</feature>
<evidence type="ECO:0000256" key="5">
    <source>
        <dbReference type="ARBA" id="ARBA00022692"/>
    </source>
</evidence>
<feature type="domain" description="Glycosyltransferase RgtA/B/C/D-like" evidence="9">
    <location>
        <begin position="79"/>
        <end position="218"/>
    </location>
</feature>